<dbReference type="AlphaFoldDB" id="A0A5J6J274"/>
<dbReference type="KEGG" id="svn:CP980_00100"/>
<keyword evidence="1" id="KW-0808">Transferase</keyword>
<dbReference type="GeneID" id="95608998"/>
<evidence type="ECO:0000313" key="1">
    <source>
        <dbReference type="EMBL" id="QEV43701.1"/>
    </source>
</evidence>
<name>A0A5J6J274_STRVI</name>
<proteinExistence type="predicted"/>
<keyword evidence="2" id="KW-1185">Reference proteome</keyword>
<protein>
    <submittedName>
        <fullName evidence="1">Aminoglycoside phosphotransferase</fullName>
    </submittedName>
</protein>
<dbReference type="SUPFAM" id="SSF56112">
    <property type="entry name" value="Protein kinase-like (PK-like)"/>
    <property type="match status" value="1"/>
</dbReference>
<organism evidence="1 2">
    <name type="scientific">Streptomyces vinaceus</name>
    <dbReference type="NCBI Taxonomy" id="1960"/>
    <lineage>
        <taxon>Bacteria</taxon>
        <taxon>Bacillati</taxon>
        <taxon>Actinomycetota</taxon>
        <taxon>Actinomycetes</taxon>
        <taxon>Kitasatosporales</taxon>
        <taxon>Streptomycetaceae</taxon>
        <taxon>Streptomyces</taxon>
    </lineage>
</organism>
<sequence length="269" mass="29934">MRVDRLPFEELPDETRQTIAARVGEDCPRAEVESGTSSALASLFWPESGPEMVFVKGLPLDHPRIGELRAEAAVAPFVPAIAPRLLWQEEAGGWLLLCFEGANASAWAYFGEDGDHLEPVAAALRELSLLPAPDGVRLTPWDRWGEYCDPTHAGLLTGDRLVHSDPAATNFMVERSGRVWMIDWAWAMRGPAWIDAALWGFRLVLDGKQSVEDAARWAQTIPAFATAPREGVRVLAEAEARSWEDWREHGMTELDETITAARAWAAHWR</sequence>
<dbReference type="InterPro" id="IPR011009">
    <property type="entry name" value="Kinase-like_dom_sf"/>
</dbReference>
<dbReference type="GO" id="GO:0016740">
    <property type="term" value="F:transferase activity"/>
    <property type="evidence" value="ECO:0007669"/>
    <property type="project" value="UniProtKB-KW"/>
</dbReference>
<dbReference type="EMBL" id="CP023692">
    <property type="protein sequence ID" value="QEV43701.1"/>
    <property type="molecule type" value="Genomic_DNA"/>
</dbReference>
<evidence type="ECO:0000313" key="2">
    <source>
        <dbReference type="Proteomes" id="UP000325563"/>
    </source>
</evidence>
<dbReference type="RefSeq" id="WP_150492190.1">
    <property type="nucleotide sequence ID" value="NZ_BNBW01000029.1"/>
</dbReference>
<accession>A0A5J6J274</accession>
<gene>
    <name evidence="1" type="ORF">CP980_00100</name>
</gene>
<reference evidence="1 2" key="1">
    <citation type="submission" date="2017-09" db="EMBL/GenBank/DDBJ databases">
        <authorList>
            <person name="Lee N."/>
            <person name="Cho B.-K."/>
        </authorList>
    </citation>
    <scope>NUCLEOTIDE SEQUENCE [LARGE SCALE GENOMIC DNA]</scope>
    <source>
        <strain evidence="1 2">ATCC 27476</strain>
    </source>
</reference>
<dbReference type="Proteomes" id="UP000325563">
    <property type="component" value="Chromosome"/>
</dbReference>